<sequence length="106" mass="12359">MTDFLDLDDCDFHMEPSGDQFLLEANLLWTDLKDGSVTCGVDTLRKMVERRLRTLPYDPILKAQVDALLATKRGWGRNEFIYGLYRLIGERYEIDVPYIEAKTRRA</sequence>
<name>A0AAW5MJN4_AERVE</name>
<evidence type="ECO:0000313" key="1">
    <source>
        <dbReference type="EMBL" id="MCR4450650.1"/>
    </source>
</evidence>
<protein>
    <submittedName>
        <fullName evidence="1">Uncharacterized protein</fullName>
    </submittedName>
</protein>
<accession>A0AAW5MJN4</accession>
<dbReference type="AlphaFoldDB" id="A0AAW5MJN4"/>
<proteinExistence type="predicted"/>
<comment type="caution">
    <text evidence="1">The sequence shown here is derived from an EMBL/GenBank/DDBJ whole genome shotgun (WGS) entry which is preliminary data.</text>
</comment>
<dbReference type="Proteomes" id="UP001204061">
    <property type="component" value="Unassembled WGS sequence"/>
</dbReference>
<evidence type="ECO:0000313" key="2">
    <source>
        <dbReference type="Proteomes" id="UP001204061"/>
    </source>
</evidence>
<organism evidence="1 2">
    <name type="scientific">Aeromonas veronii</name>
    <dbReference type="NCBI Taxonomy" id="654"/>
    <lineage>
        <taxon>Bacteria</taxon>
        <taxon>Pseudomonadati</taxon>
        <taxon>Pseudomonadota</taxon>
        <taxon>Gammaproteobacteria</taxon>
        <taxon>Aeromonadales</taxon>
        <taxon>Aeromonadaceae</taxon>
        <taxon>Aeromonas</taxon>
    </lineage>
</organism>
<reference evidence="1" key="1">
    <citation type="submission" date="2022-08" db="EMBL/GenBank/DDBJ databases">
        <title>A global survey of hypervirulent Aeromonas hydrophila identified this emerging pathogen in farmed fish in the lower Mekong River basin.</title>
        <authorList>
            <person name="Xu T."/>
            <person name="Rasmussen-Ivey C.R."/>
            <person name="Moen F.S."/>
            <person name="Fernandez Bravo A."/>
            <person name="Lamy B."/>
            <person name="Beaz-Hidalgo R."/>
            <person name="Khan C.D."/>
            <person name="Castro Escarpulli G."/>
            <person name="Yasin I.S.M."/>
            <person name="Figueras M.J."/>
            <person name="Azzam Sayuti M."/>
            <person name="Karim M.M."/>
            <person name="Alam K.M."/>
            <person name="Le T.T.T."/>
            <person name="Thao N.H.P."/>
            <person name="Addo S."/>
            <person name="Duodu S."/>
            <person name="Ali S."/>
            <person name="Mey S."/>
            <person name="Somony T."/>
            <person name="Liles M.R."/>
        </authorList>
    </citation>
    <scope>NUCLEOTIDE SEQUENCE</scope>
    <source>
        <strain evidence="1">0.14</strain>
    </source>
</reference>
<dbReference type="EMBL" id="JANLFC010000075">
    <property type="protein sequence ID" value="MCR4450650.1"/>
    <property type="molecule type" value="Genomic_DNA"/>
</dbReference>
<dbReference type="RefSeq" id="WP_257725915.1">
    <property type="nucleotide sequence ID" value="NZ_JANLFC010000075.1"/>
</dbReference>
<gene>
    <name evidence="1" type="ORF">NS965_19905</name>
</gene>